<keyword evidence="4" id="KW-0131">Cell cycle</keyword>
<dbReference type="EMBL" id="SMFV01000002">
    <property type="protein sequence ID" value="TCK05147.1"/>
    <property type="molecule type" value="Genomic_DNA"/>
</dbReference>
<name>A0A4R1GAE2_9BACT</name>
<organism evidence="4 5">
    <name type="scientific">Phorcysia thermohydrogeniphila</name>
    <dbReference type="NCBI Taxonomy" id="936138"/>
    <lineage>
        <taxon>Bacteria</taxon>
        <taxon>Pseudomonadati</taxon>
        <taxon>Aquificota</taxon>
        <taxon>Aquificia</taxon>
        <taxon>Desulfurobacteriales</taxon>
        <taxon>Desulfurobacteriaceae</taxon>
        <taxon>Phorcysia</taxon>
    </lineage>
</organism>
<dbReference type="Gene3D" id="3.30.1070.10">
    <property type="entry name" value="Cell division topological specificity factor MinE"/>
    <property type="match status" value="1"/>
</dbReference>
<dbReference type="InterPro" id="IPR005527">
    <property type="entry name" value="MinE"/>
</dbReference>
<keyword evidence="5" id="KW-1185">Reference proteome</keyword>
<dbReference type="InterPro" id="IPR036707">
    <property type="entry name" value="MinE_sf"/>
</dbReference>
<evidence type="ECO:0000313" key="4">
    <source>
        <dbReference type="EMBL" id="TCK05147.1"/>
    </source>
</evidence>
<protein>
    <recommendedName>
        <fullName evidence="2">Cell division topological specificity factor</fullName>
    </recommendedName>
</protein>
<evidence type="ECO:0000256" key="3">
    <source>
        <dbReference type="ARBA" id="ARBA00025265"/>
    </source>
</evidence>
<accession>A0A4R1GAE2</accession>
<dbReference type="AlphaFoldDB" id="A0A4R1GAE2"/>
<reference evidence="4 5" key="1">
    <citation type="submission" date="2019-03" db="EMBL/GenBank/DDBJ databases">
        <title>Genomic Encyclopedia of Archaeal and Bacterial Type Strains, Phase II (KMG-II): from individual species to whole genera.</title>
        <authorList>
            <person name="Goeker M."/>
        </authorList>
    </citation>
    <scope>NUCLEOTIDE SEQUENCE [LARGE SCALE GENOMIC DNA]</scope>
    <source>
        <strain evidence="4 5">DSM 24425</strain>
    </source>
</reference>
<evidence type="ECO:0000313" key="5">
    <source>
        <dbReference type="Proteomes" id="UP000295777"/>
    </source>
</evidence>
<dbReference type="OrthoDB" id="15216at2"/>
<comment type="similarity">
    <text evidence="1">Belongs to the MinE family.</text>
</comment>
<dbReference type="RefSeq" id="WP_132525608.1">
    <property type="nucleotide sequence ID" value="NZ_SMFV01000002.1"/>
</dbReference>
<evidence type="ECO:0000256" key="1">
    <source>
        <dbReference type="ARBA" id="ARBA00008168"/>
    </source>
</evidence>
<dbReference type="GO" id="GO:0051301">
    <property type="term" value="P:cell division"/>
    <property type="evidence" value="ECO:0007669"/>
    <property type="project" value="UniProtKB-KW"/>
</dbReference>
<dbReference type="Proteomes" id="UP000295777">
    <property type="component" value="Unassembled WGS sequence"/>
</dbReference>
<proteinExistence type="inferred from homology"/>
<dbReference type="GO" id="GO:0032955">
    <property type="term" value="P:regulation of division septum assembly"/>
    <property type="evidence" value="ECO:0007669"/>
    <property type="project" value="InterPro"/>
</dbReference>
<gene>
    <name evidence="4" type="ORF">CLV27_0566</name>
</gene>
<keyword evidence="4" id="KW-0132">Cell division</keyword>
<comment type="caution">
    <text evidence="4">The sequence shown here is derived from an EMBL/GenBank/DDBJ whole genome shotgun (WGS) entry which is preliminary data.</text>
</comment>
<dbReference type="Pfam" id="PF03776">
    <property type="entry name" value="MinE"/>
    <property type="match status" value="1"/>
</dbReference>
<sequence length="85" mass="9404">MGFVDKIKEAFSRPPAKEIAKKRLQLILKYDRAGLPPNAVEAVKDAILKALKDFPFIDASGVTINIANEENSKGKIEIEVPVRNN</sequence>
<comment type="function">
    <text evidence="3">Prevents the cell division inhibition by proteins MinC and MinD at internal division sites while permitting inhibition at polar sites. This ensures cell division at the proper site by restricting the formation of a division septum at the midpoint of the long axis of the cell.</text>
</comment>
<evidence type="ECO:0000256" key="2">
    <source>
        <dbReference type="ARBA" id="ARBA00020112"/>
    </source>
</evidence>